<dbReference type="InterPro" id="IPR000801">
    <property type="entry name" value="Esterase-like"/>
</dbReference>
<dbReference type="PANTHER" id="PTHR48098">
    <property type="entry name" value="ENTEROCHELIN ESTERASE-RELATED"/>
    <property type="match status" value="1"/>
</dbReference>
<keyword evidence="2" id="KW-1185">Reference proteome</keyword>
<dbReference type="InterPro" id="IPR050583">
    <property type="entry name" value="Mycobacterial_A85_antigen"/>
</dbReference>
<dbReference type="OrthoDB" id="9775130at2"/>
<accession>A0A3M9NM40</accession>
<organism evidence="1 2">
    <name type="scientific">Hanamia caeni</name>
    <dbReference type="NCBI Taxonomy" id="2294116"/>
    <lineage>
        <taxon>Bacteria</taxon>
        <taxon>Pseudomonadati</taxon>
        <taxon>Bacteroidota</taxon>
        <taxon>Chitinophagia</taxon>
        <taxon>Chitinophagales</taxon>
        <taxon>Chitinophagaceae</taxon>
        <taxon>Hanamia</taxon>
    </lineage>
</organism>
<dbReference type="SUPFAM" id="SSF53474">
    <property type="entry name" value="alpha/beta-Hydrolases"/>
    <property type="match status" value="1"/>
</dbReference>
<proteinExistence type="predicted"/>
<dbReference type="PANTHER" id="PTHR48098:SF3">
    <property type="entry name" value="IRON(III) ENTEROBACTIN ESTERASE"/>
    <property type="match status" value="1"/>
</dbReference>
<comment type="caution">
    <text evidence="1">The sequence shown here is derived from an EMBL/GenBank/DDBJ whole genome shotgun (WGS) entry which is preliminary data.</text>
</comment>
<dbReference type="EMBL" id="RJJR01000002">
    <property type="protein sequence ID" value="RNI38852.1"/>
    <property type="molecule type" value="Genomic_DNA"/>
</dbReference>
<gene>
    <name evidence="1" type="ORF">EFY79_04100</name>
</gene>
<dbReference type="InterPro" id="IPR029058">
    <property type="entry name" value="AB_hydrolase_fold"/>
</dbReference>
<evidence type="ECO:0000313" key="2">
    <source>
        <dbReference type="Proteomes" id="UP000267223"/>
    </source>
</evidence>
<evidence type="ECO:0000313" key="1">
    <source>
        <dbReference type="EMBL" id="RNI38852.1"/>
    </source>
</evidence>
<sequence length="243" mass="28216">MKRELTSWYSPSVNREMPIATYGDYGFALLLIPTAAADYLEYERFQMIDSIAPFIESGKVKVFSINSMNNESWMHPTMWGAHKAIRHNEFNHYVFNEVIPFIKNSTSAETPIITFGASFGALHSMNLFLKRPDLIHGVIAMSGVYDLHEYTKGYDDEQVYFNSPMNYMPNLTDSWYLDNIRKSNHIHILSGSGEFEDPGAAGRFAKVLYDKGINYELDIWGNDMRHDWPTWRDMLPYYLDSRF</sequence>
<reference evidence="1 2" key="1">
    <citation type="submission" date="2018-11" db="EMBL/GenBank/DDBJ databases">
        <title>Draft genome sequence of Ferruginibacter sp. BO-59.</title>
        <authorList>
            <person name="Im W.T."/>
        </authorList>
    </citation>
    <scope>NUCLEOTIDE SEQUENCE [LARGE SCALE GENOMIC DNA]</scope>
    <source>
        <strain evidence="1 2">BO-59</strain>
    </source>
</reference>
<dbReference type="AlphaFoldDB" id="A0A3M9NM40"/>
<dbReference type="Gene3D" id="3.40.50.1820">
    <property type="entry name" value="alpha/beta hydrolase"/>
    <property type="match status" value="1"/>
</dbReference>
<dbReference type="RefSeq" id="WP_123119415.1">
    <property type="nucleotide sequence ID" value="NZ_RJJR01000002.1"/>
</dbReference>
<name>A0A3M9NM40_9BACT</name>
<protein>
    <submittedName>
        <fullName evidence="1">Esterase</fullName>
    </submittedName>
</protein>
<dbReference type="Pfam" id="PF00756">
    <property type="entry name" value="Esterase"/>
    <property type="match status" value="1"/>
</dbReference>
<dbReference type="Proteomes" id="UP000267223">
    <property type="component" value="Unassembled WGS sequence"/>
</dbReference>